<accession>A0A938XSH8</accession>
<dbReference type="Pfam" id="PF07029">
    <property type="entry name" value="CryBP1"/>
    <property type="match status" value="1"/>
</dbReference>
<comment type="caution">
    <text evidence="2">The sequence shown here is derived from an EMBL/GenBank/DDBJ whole genome shotgun (WGS) entry which is preliminary data.</text>
</comment>
<name>A0A938XSH8_9FIRM</name>
<protein>
    <submittedName>
        <fullName evidence="2">Uncharacterized protein</fullName>
    </submittedName>
</protein>
<dbReference type="RefSeq" id="WP_204701461.1">
    <property type="nucleotide sequence ID" value="NZ_JAFBDQ010000006.1"/>
</dbReference>
<keyword evidence="1" id="KW-0175">Coiled coil</keyword>
<evidence type="ECO:0000256" key="1">
    <source>
        <dbReference type="SAM" id="Coils"/>
    </source>
</evidence>
<keyword evidence="3" id="KW-1185">Reference proteome</keyword>
<dbReference type="AlphaFoldDB" id="A0A938XSH8"/>
<evidence type="ECO:0000313" key="3">
    <source>
        <dbReference type="Proteomes" id="UP000774000"/>
    </source>
</evidence>
<proteinExistence type="predicted"/>
<reference evidence="2" key="1">
    <citation type="submission" date="2021-01" db="EMBL/GenBank/DDBJ databases">
        <title>Genomic Encyclopedia of Type Strains, Phase IV (KMG-IV): sequencing the most valuable type-strain genomes for metagenomic binning, comparative biology and taxonomic classification.</title>
        <authorList>
            <person name="Goeker M."/>
        </authorList>
    </citation>
    <scope>NUCLEOTIDE SEQUENCE</scope>
    <source>
        <strain evidence="2">DSM 23230</strain>
    </source>
</reference>
<sequence>MKLILLINFINELLNMTEEDLKRLHHYLEGLLNLNQREEVELLMNEENEKNIILPEINEDKIDYKEEEINEDEATEEEITTINNATPKLIDELAEVKEELINFKDLLNEYQNLEPLQTGSFNLEITKNFLKGGDNKMTEEIEDCGCVESQAFGDPGCCGCEVPVIEYPQTIEIDDEIEFCCVSCVPENFFDEEQLGADDIGLPEINYQLNKVDCCVEQRDVIDEFECEKRVCIGKAVGCIELGLIAFPLANNQKIPRPDGSGNVVVCCNTCICINNIISAICEDQAECPCDDLQVEITDLSVVDTPCGENAREVLFTGTVTLSTP</sequence>
<gene>
    <name evidence="2" type="ORF">JOC47_001541</name>
</gene>
<organism evidence="2 3">
    <name type="scientific">Halanaerobacter jeridensis</name>
    <dbReference type="NCBI Taxonomy" id="706427"/>
    <lineage>
        <taxon>Bacteria</taxon>
        <taxon>Bacillati</taxon>
        <taxon>Bacillota</taxon>
        <taxon>Clostridia</taxon>
        <taxon>Halanaerobiales</taxon>
        <taxon>Halobacteroidaceae</taxon>
        <taxon>Halanaerobacter</taxon>
    </lineage>
</organism>
<dbReference type="Proteomes" id="UP000774000">
    <property type="component" value="Unassembled WGS sequence"/>
</dbReference>
<evidence type="ECO:0000313" key="2">
    <source>
        <dbReference type="EMBL" id="MBM7556690.1"/>
    </source>
</evidence>
<dbReference type="InterPro" id="IPR009751">
    <property type="entry name" value="CryBP1"/>
</dbReference>
<feature type="coiled-coil region" evidence="1">
    <location>
        <begin position="57"/>
        <end position="113"/>
    </location>
</feature>
<dbReference type="EMBL" id="JAFBDQ010000006">
    <property type="protein sequence ID" value="MBM7556690.1"/>
    <property type="molecule type" value="Genomic_DNA"/>
</dbReference>